<dbReference type="SUPFAM" id="SSF110921">
    <property type="entry name" value="2-isopropylmalate synthase LeuA, allosteric (dimerisation) domain"/>
    <property type="match status" value="1"/>
</dbReference>
<keyword evidence="3" id="KW-0028">Amino-acid biosynthesis</keyword>
<comment type="caution">
    <text evidence="11">The sequence shown here is derived from an EMBL/GenBank/DDBJ whole genome shotgun (WGS) entry which is preliminary data.</text>
</comment>
<dbReference type="NCBIfam" id="TIGR00977">
    <property type="entry name" value="citramal_synth"/>
    <property type="match status" value="1"/>
</dbReference>
<evidence type="ECO:0000256" key="2">
    <source>
        <dbReference type="ARBA" id="ARBA00006154"/>
    </source>
</evidence>
<evidence type="ECO:0000256" key="5">
    <source>
        <dbReference type="ARBA" id="ARBA00022679"/>
    </source>
</evidence>
<comment type="catalytic activity">
    <reaction evidence="7">
        <text>pyruvate + acetyl-CoA + H2O = (3R)-citramalate + CoA + H(+)</text>
        <dbReference type="Rhea" id="RHEA:19045"/>
        <dbReference type="ChEBI" id="CHEBI:15361"/>
        <dbReference type="ChEBI" id="CHEBI:15377"/>
        <dbReference type="ChEBI" id="CHEBI:15378"/>
        <dbReference type="ChEBI" id="CHEBI:30934"/>
        <dbReference type="ChEBI" id="CHEBI:57287"/>
        <dbReference type="ChEBI" id="CHEBI:57288"/>
        <dbReference type="EC" id="2.3.3.21"/>
    </reaction>
</comment>
<comment type="pathway">
    <text evidence="1">Amino-acid biosynthesis; L-isoleucine biosynthesis; 2-oxobutanoate from pyruvate: step 1/3.</text>
</comment>
<dbReference type="CDD" id="cd07941">
    <property type="entry name" value="DRE_TIM_LeuA3"/>
    <property type="match status" value="1"/>
</dbReference>
<dbReference type="Gene3D" id="3.30.160.270">
    <property type="match status" value="1"/>
</dbReference>
<proteinExistence type="inferred from homology"/>
<evidence type="ECO:0000256" key="6">
    <source>
        <dbReference type="ARBA" id="ARBA00023304"/>
    </source>
</evidence>
<dbReference type="PROSITE" id="PS50991">
    <property type="entry name" value="PYR_CT"/>
    <property type="match status" value="1"/>
</dbReference>
<dbReference type="InterPro" id="IPR036230">
    <property type="entry name" value="LeuA_allosteric_dom_sf"/>
</dbReference>
<dbReference type="PANTHER" id="PTHR43538:SF1">
    <property type="entry name" value="(R)-CITRAMALATE SYNTHASE"/>
    <property type="match status" value="1"/>
</dbReference>
<dbReference type="InterPro" id="IPR005675">
    <property type="entry name" value="Citramal_synthase"/>
</dbReference>
<organism evidence="11 12">
    <name type="scientific">Natronomicrosphaera hydrolytica</name>
    <dbReference type="NCBI Taxonomy" id="3242702"/>
    <lineage>
        <taxon>Bacteria</taxon>
        <taxon>Pseudomonadati</taxon>
        <taxon>Planctomycetota</taxon>
        <taxon>Phycisphaerae</taxon>
        <taxon>Phycisphaerales</taxon>
        <taxon>Phycisphaeraceae</taxon>
        <taxon>Natronomicrosphaera</taxon>
    </lineage>
</organism>
<protein>
    <recommendedName>
        <fullName evidence="8">Citramalate synthase</fullName>
        <ecNumber evidence="8">2.3.3.21</ecNumber>
    </recommendedName>
</protein>
<feature type="domain" description="Pyruvate carboxyltransferase" evidence="10">
    <location>
        <begin position="18"/>
        <end position="285"/>
    </location>
</feature>
<dbReference type="InterPro" id="IPR002034">
    <property type="entry name" value="AIPM/Hcit_synth_CS"/>
</dbReference>
<evidence type="ECO:0000256" key="4">
    <source>
        <dbReference type="ARBA" id="ARBA00022624"/>
    </source>
</evidence>
<evidence type="ECO:0000256" key="7">
    <source>
        <dbReference type="ARBA" id="ARBA00048263"/>
    </source>
</evidence>
<dbReference type="SUPFAM" id="SSF51569">
    <property type="entry name" value="Aldolase"/>
    <property type="match status" value="1"/>
</dbReference>
<comment type="similarity">
    <text evidence="2 9">Belongs to the alpha-IPM synthase/homocitrate synthase family.</text>
</comment>
<dbReference type="PROSITE" id="PS00815">
    <property type="entry name" value="AIPM_HOMOCIT_SYNTH_1"/>
    <property type="match status" value="1"/>
</dbReference>
<dbReference type="PANTHER" id="PTHR43538">
    <property type="entry name" value="ALPHA-IPM SYNTHASE/HOMOCITRATE SYNTHASE"/>
    <property type="match status" value="1"/>
</dbReference>
<sequence>MTHANNARQPARNDRPRVEIYDTTLRDGTQGLGVALSLVDKLKITRMLDDIGVDYIEGGYPLSNPKDVAYFEEAQKLKLKHAKVCAFGMTRRKGISPGDDPGMKALVEAATPVITIVGKTWDLHVDEVLRVSRDENLAMIRESLDYCRKHNPDGDTVLYDAEHFFDGYKANPAYALDTLRAALDGGAQRLVLCDTNGGALPAWITQAVREIRDALGQDTPLGIHVHNDGGLAVANTLAAVEVGCDHVQGTINGIGERCGNVDLLSVIANLELKLGYQCIAEGAVQRLTETSRVVYELANLNLVHGQPFVGSAAFAHKGGMHVHAVQRIAHSYEHIDPASVGNERQILVSELAGASNIAATIGDKFDLADKRDIQRKVLERVQDLEHQGYQFEAARASFELLVREVLGQRPDLWQLDHYRCVILKRNGEVTSTEATVKLEIDGETEHRVAEGDGPVNALDGALRKCLRPHHPRIDDLHLTDYKVRVVNPTAESAAKVRVMAEFTIRGDGPTETFTTIGVNENIVDASWQALADAFAYHLIEIREDAQVAGSAT</sequence>
<evidence type="ECO:0000259" key="10">
    <source>
        <dbReference type="PROSITE" id="PS50991"/>
    </source>
</evidence>
<name>A0ABV4U2Y4_9BACT</name>
<dbReference type="Gene3D" id="1.10.238.260">
    <property type="match status" value="1"/>
</dbReference>
<keyword evidence="12" id="KW-1185">Reference proteome</keyword>
<keyword evidence="6" id="KW-0100">Branched-chain amino acid biosynthesis</keyword>
<evidence type="ECO:0000256" key="9">
    <source>
        <dbReference type="RuleBase" id="RU003523"/>
    </source>
</evidence>
<dbReference type="Proteomes" id="UP001575105">
    <property type="component" value="Unassembled WGS sequence"/>
</dbReference>
<dbReference type="EMBL" id="JBGUBD010000003">
    <property type="protein sequence ID" value="MFA9477891.1"/>
    <property type="molecule type" value="Genomic_DNA"/>
</dbReference>
<evidence type="ECO:0000313" key="11">
    <source>
        <dbReference type="EMBL" id="MFA9477891.1"/>
    </source>
</evidence>
<dbReference type="Pfam" id="PF08502">
    <property type="entry name" value="LeuA_dimer"/>
    <property type="match status" value="1"/>
</dbReference>
<dbReference type="Pfam" id="PF00682">
    <property type="entry name" value="HMGL-like"/>
    <property type="match status" value="1"/>
</dbReference>
<dbReference type="Pfam" id="PF22617">
    <property type="entry name" value="HCS_D2"/>
    <property type="match status" value="1"/>
</dbReference>
<dbReference type="InterPro" id="IPR013709">
    <property type="entry name" value="2-isopropylmalate_synth_dimer"/>
</dbReference>
<gene>
    <name evidence="11" type="primary">cimA</name>
    <name evidence="11" type="ORF">ACERK3_06225</name>
</gene>
<dbReference type="PROSITE" id="PS00816">
    <property type="entry name" value="AIPM_HOMOCIT_SYNTH_2"/>
    <property type="match status" value="1"/>
</dbReference>
<dbReference type="SMART" id="SM00917">
    <property type="entry name" value="LeuA_dimer"/>
    <property type="match status" value="1"/>
</dbReference>
<dbReference type="InterPro" id="IPR013785">
    <property type="entry name" value="Aldolase_TIM"/>
</dbReference>
<dbReference type="Gene3D" id="3.20.20.70">
    <property type="entry name" value="Aldolase class I"/>
    <property type="match status" value="1"/>
</dbReference>
<keyword evidence="4" id="KW-0412">Isoleucine biosynthesis</keyword>
<dbReference type="InterPro" id="IPR000891">
    <property type="entry name" value="PYR_CT"/>
</dbReference>
<evidence type="ECO:0000313" key="12">
    <source>
        <dbReference type="Proteomes" id="UP001575105"/>
    </source>
</evidence>
<evidence type="ECO:0000256" key="3">
    <source>
        <dbReference type="ARBA" id="ARBA00022605"/>
    </source>
</evidence>
<reference evidence="11 12" key="1">
    <citation type="submission" date="2024-08" db="EMBL/GenBank/DDBJ databases">
        <title>Whole-genome sequencing of halo(alkali)philic microorganisms from hypersaline lakes.</title>
        <authorList>
            <person name="Sorokin D.Y."/>
            <person name="Merkel A.Y."/>
            <person name="Messina E."/>
            <person name="Yakimov M."/>
        </authorList>
    </citation>
    <scope>NUCLEOTIDE SEQUENCE [LARGE SCALE GENOMIC DNA]</scope>
    <source>
        <strain evidence="11 12">AB-hyl4</strain>
    </source>
</reference>
<keyword evidence="5 9" id="KW-0808">Transferase</keyword>
<dbReference type="InterPro" id="IPR054691">
    <property type="entry name" value="LeuA/HCS_post-cat"/>
</dbReference>
<evidence type="ECO:0000256" key="8">
    <source>
        <dbReference type="NCBIfam" id="TIGR00977"/>
    </source>
</evidence>
<dbReference type="RefSeq" id="WP_425344815.1">
    <property type="nucleotide sequence ID" value="NZ_JBGUBD010000003.1"/>
</dbReference>
<accession>A0ABV4U2Y4</accession>
<evidence type="ECO:0000256" key="1">
    <source>
        <dbReference type="ARBA" id="ARBA00004743"/>
    </source>
</evidence>
<dbReference type="EC" id="2.3.3.21" evidence="8"/>